<dbReference type="eggNOG" id="KOG1282">
    <property type="taxonomic scope" value="Eukaryota"/>
</dbReference>
<keyword evidence="5" id="KW-0378">Hydrolase</keyword>
<evidence type="ECO:0000313" key="9">
    <source>
        <dbReference type="EnsemblMetazoa" id="RPRC013733-PA"/>
    </source>
</evidence>
<dbReference type="PRINTS" id="PR00724">
    <property type="entry name" value="CRBOXYPTASEC"/>
</dbReference>
<dbReference type="STRING" id="13249.R4FN39"/>
<dbReference type="GO" id="GO:0006508">
    <property type="term" value="P:proteolysis"/>
    <property type="evidence" value="ECO:0007669"/>
    <property type="project" value="UniProtKB-KW"/>
</dbReference>
<keyword evidence="3" id="KW-0645">Protease</keyword>
<proteinExistence type="evidence at transcript level"/>
<dbReference type="EMBL" id="GAHY01001469">
    <property type="protein sequence ID" value="JAA76041.1"/>
    <property type="molecule type" value="mRNA"/>
</dbReference>
<dbReference type="HOGENOM" id="CLU_008523_10_1_1"/>
<keyword evidence="4 7" id="KW-0732">Signal</keyword>
<dbReference type="RefSeq" id="XP_073977710.1">
    <property type="nucleotide sequence ID" value="XM_074121609.1"/>
</dbReference>
<keyword evidence="10" id="KW-1185">Reference proteome</keyword>
<dbReference type="Pfam" id="PF00450">
    <property type="entry name" value="Peptidase_S10"/>
    <property type="match status" value="1"/>
</dbReference>
<evidence type="ECO:0000256" key="3">
    <source>
        <dbReference type="ARBA" id="ARBA00022670"/>
    </source>
</evidence>
<evidence type="ECO:0000313" key="8">
    <source>
        <dbReference type="EMBL" id="JAA76041.1"/>
    </source>
</evidence>
<dbReference type="EMBL" id="ACPB03018811">
    <property type="status" value="NOT_ANNOTATED_CDS"/>
    <property type="molecule type" value="Genomic_DNA"/>
</dbReference>
<reference evidence="9" key="3">
    <citation type="submission" date="2015-05" db="UniProtKB">
        <authorList>
            <consortium name="EnsemblMetazoa"/>
        </authorList>
    </citation>
    <scope>IDENTIFICATION</scope>
</reference>
<dbReference type="VEuPathDB" id="VectorBase:RPRC013733"/>
<dbReference type="GeneID" id="141450801"/>
<dbReference type="FunFam" id="3.40.50.1820:FF:000096">
    <property type="entry name" value="Carboxypeptidase vitellogenic-like"/>
    <property type="match status" value="1"/>
</dbReference>
<dbReference type="EnsemblMetazoa" id="RPRC013733-RA">
    <property type="protein sequence ID" value="RPRC013733-PA"/>
    <property type="gene ID" value="RPRC013733"/>
</dbReference>
<reference evidence="8" key="1">
    <citation type="submission" date="2013-04" db="EMBL/GenBank/DDBJ databases">
        <title>An insight into the transcriptome of the digestive tract of the blood sucking bug, Rhodnius prolixus.</title>
        <authorList>
            <person name="Ribeiro J.M.C."/>
            <person name="Genta F.A."/>
            <person name="Sorgine M.H.F."/>
            <person name="Paiva-Silva G.O."/>
            <person name="Majerowicz D."/>
            <person name="Medeiros M."/>
            <person name="Koerich L."/>
            <person name="Terra W.R."/>
            <person name="Ferreira C."/>
            <person name="Pimentel A.C."/>
            <person name="Bisch P.M."/>
            <person name="Diniz M.M.P."/>
            <person name="Nascimento R."/>
            <person name="Salmon D."/>
            <person name="Silber A.M."/>
            <person name="Alves M."/>
            <person name="Oliveira M.F."/>
            <person name="Gondim K.C."/>
            <person name="Silva Neto M.A.C."/>
            <person name="Atella G.C."/>
            <person name="Araujo H."/>
            <person name="Dias F.S."/>
            <person name="Polycarpo C.R."/>
            <person name="Fampa P."/>
            <person name="Melo A.C."/>
            <person name="Tanaka A.S."/>
            <person name="Balczun C."/>
            <person name="Oliveira J.H.M."/>
            <person name="Goncalves R."/>
            <person name="Lazoski C."/>
            <person name="Pereira M.A."/>
            <person name="Rivera-Pomar R."/>
            <person name="Diambra L."/>
            <person name="Schaub G.A."/>
            <person name="Garcia E.S."/>
            <person name="Azambuja P."/>
            <person name="Braz G.R.C."/>
            <person name="Oliveira P.L."/>
        </authorList>
    </citation>
    <scope>NUCLEOTIDE SEQUENCE</scope>
</reference>
<dbReference type="Proteomes" id="UP000015103">
    <property type="component" value="Unassembled WGS sequence"/>
</dbReference>
<keyword evidence="2 8" id="KW-0121">Carboxypeptidase</keyword>
<sequence>MFDVTVVIMKKVLVLCLLLYIVKCSVVRSSGELETSIFNENDIDHYKLDDLEQQKENGLLEAGDYGEPLFLTPYIESGNIERAKQAALVEPFYGNITSYSGFLTVNKEYNSNMYFWFFPAEIDSDSAPVVLWLQGGPGSSSLFGLFELHGPYYLTETLQVKPRDVYWTKTMNVIYIDNPIGTGFSFTRNEKGLSTNERVIGENLYNALVQFFQLFPNYRKNDLFLSGGSYGGKYAPALGYVIDKLNVHLSINEKINLKGIAIGNGLCDPLHMMEYSNYLYQIGLIDLKMKSEMEVFQNKITNNIKRGKYFLAYTLGLEMLAYFNHKTGFQAVQNYLFTKDPIIYGDLRQFFKSAEVRKKLHVGRAIFHSPALVAQYLESDVMQSVKPWIETLIEKYKILIYNGQLDLLIPYPLTINFIRSLNWSGAEEYKTAERKLWYVDNELAGYQKTVGNLTEVLVRNAGHLVPSDQPKWAFDLMNKFAYNLL</sequence>
<evidence type="ECO:0000256" key="2">
    <source>
        <dbReference type="ARBA" id="ARBA00022645"/>
    </source>
</evidence>
<dbReference type="InterPro" id="IPR033124">
    <property type="entry name" value="Ser_caboxypep_his_AS"/>
</dbReference>
<comment type="similarity">
    <text evidence="1">Belongs to the peptidase S10 family.</text>
</comment>
<dbReference type="PROSITE" id="PS00560">
    <property type="entry name" value="CARBOXYPEPT_SER_HIS"/>
    <property type="match status" value="1"/>
</dbReference>
<dbReference type="FunCoup" id="R4FN39">
    <property type="interactions" value="51"/>
</dbReference>
<accession>R4FN39</accession>
<dbReference type="InterPro" id="IPR001563">
    <property type="entry name" value="Peptidase_S10"/>
</dbReference>
<evidence type="ECO:0000313" key="10">
    <source>
        <dbReference type="Proteomes" id="UP000015103"/>
    </source>
</evidence>
<dbReference type="Gene3D" id="3.40.50.1820">
    <property type="entry name" value="alpha/beta hydrolase"/>
    <property type="match status" value="1"/>
</dbReference>
<dbReference type="InParanoid" id="R4FN39"/>
<feature type="chain" id="PRO_5014108728" evidence="7">
    <location>
        <begin position="25"/>
        <end position="485"/>
    </location>
</feature>
<dbReference type="AlphaFoldDB" id="R4FN39"/>
<reference evidence="10" key="2">
    <citation type="submission" date="2015-04" db="EMBL/GenBank/DDBJ databases">
        <authorList>
            <person name="Wilson R.K."/>
            <person name="Warren W."/>
            <person name="Dotson E."/>
            <person name="Oliveira P.L."/>
        </authorList>
    </citation>
    <scope>NUCLEOTIDE SEQUENCE</scope>
</reference>
<feature type="signal peptide" evidence="7">
    <location>
        <begin position="1"/>
        <end position="24"/>
    </location>
</feature>
<evidence type="ECO:0000256" key="6">
    <source>
        <dbReference type="ARBA" id="ARBA00023180"/>
    </source>
</evidence>
<evidence type="ECO:0000256" key="1">
    <source>
        <dbReference type="ARBA" id="ARBA00009431"/>
    </source>
</evidence>
<name>R4FN39_RHOPR</name>
<evidence type="ECO:0000256" key="4">
    <source>
        <dbReference type="ARBA" id="ARBA00022729"/>
    </source>
</evidence>
<dbReference type="PANTHER" id="PTHR11802">
    <property type="entry name" value="SERINE PROTEASE FAMILY S10 SERINE CARBOXYPEPTIDASE"/>
    <property type="match status" value="1"/>
</dbReference>
<dbReference type="OMA" id="KQDYVEC"/>
<dbReference type="SUPFAM" id="SSF53474">
    <property type="entry name" value="alpha/beta-Hydrolases"/>
    <property type="match status" value="1"/>
</dbReference>
<protein>
    <submittedName>
        <fullName evidence="8 9">Putative serine carboxypeptidase</fullName>
    </submittedName>
</protein>
<evidence type="ECO:0000256" key="7">
    <source>
        <dbReference type="SAM" id="SignalP"/>
    </source>
</evidence>
<dbReference type="GO" id="GO:0004185">
    <property type="term" value="F:serine-type carboxypeptidase activity"/>
    <property type="evidence" value="ECO:0007669"/>
    <property type="project" value="InterPro"/>
</dbReference>
<dbReference type="PANTHER" id="PTHR11802:SF472">
    <property type="entry name" value="SERINE CARBOXYPEPTIDASE CPVL-RELATED"/>
    <property type="match status" value="1"/>
</dbReference>
<evidence type="ECO:0000256" key="5">
    <source>
        <dbReference type="ARBA" id="ARBA00022801"/>
    </source>
</evidence>
<keyword evidence="6" id="KW-0325">Glycoprotein</keyword>
<organism evidence="8">
    <name type="scientific">Rhodnius prolixus</name>
    <name type="common">Triatomid bug</name>
    <dbReference type="NCBI Taxonomy" id="13249"/>
    <lineage>
        <taxon>Eukaryota</taxon>
        <taxon>Metazoa</taxon>
        <taxon>Ecdysozoa</taxon>
        <taxon>Arthropoda</taxon>
        <taxon>Hexapoda</taxon>
        <taxon>Insecta</taxon>
        <taxon>Pterygota</taxon>
        <taxon>Neoptera</taxon>
        <taxon>Paraneoptera</taxon>
        <taxon>Hemiptera</taxon>
        <taxon>Heteroptera</taxon>
        <taxon>Panheteroptera</taxon>
        <taxon>Cimicomorpha</taxon>
        <taxon>Reduviidae</taxon>
        <taxon>Triatominae</taxon>
        <taxon>Rhodnius</taxon>
    </lineage>
</organism>
<dbReference type="InterPro" id="IPR029058">
    <property type="entry name" value="AB_hydrolase_fold"/>
</dbReference>